<dbReference type="InterPro" id="IPR029044">
    <property type="entry name" value="Nucleotide-diphossugar_trans"/>
</dbReference>
<evidence type="ECO:0000313" key="4">
    <source>
        <dbReference type="Proteomes" id="UP001139264"/>
    </source>
</evidence>
<dbReference type="Pfam" id="PF04464">
    <property type="entry name" value="Glyphos_transf"/>
    <property type="match status" value="1"/>
</dbReference>
<dbReference type="CDD" id="cd00761">
    <property type="entry name" value="Glyco_tranf_GTA_type"/>
    <property type="match status" value="1"/>
</dbReference>
<dbReference type="Pfam" id="PF00535">
    <property type="entry name" value="Glycos_transf_2"/>
    <property type="match status" value="1"/>
</dbReference>
<sequence length="904" mass="101318">MSGPGGKGQALFSIVSAVYNAEAYLDAFLESLEQQRYPFARLDIILVDDGSTDSSLARMEAWQRKYPQQIRILTGANGGPGAARNRGLDLARNPWITFCDPDDVLDPGYLDRVAGFIRRDRRGTAAAVTGRLIQFFEDTGELRDTHALAWKFLSGERIVDLNREPHYVHLSAGTVFLRKAVLDTAGLRFDERIRPTFEDAHLVVRYLNSCPRPTIGLVPDARYYYRQRAAGTSLAQSGWASDHRYTSVLDHGYLALLQALAEEHGSAPRWAQNTVLYDVMWYFLADRAMRHPVAGLTPAQRGDFLQRLERIFSFIDTEAILDFALVPVSIDIRTAVALRFKGNAPAVWYVDSPSPQSSVRRYAYFYRGDAPAEQYLDPAGSPLTPATAKRITHEFFGEVFAWQRVVHFPAAEEPRCDLDGSTLETRSRPGPPQARYLPKDTSADLRLDIALPERTALRAARLIPAAGLRRRVQSRVRRAFHPGAGTSAGPTPDLGRFGITPVSPPEEGQAAADEQLKLRAATPEVRARYQDAWLVMDRPDHGFDNGEHFYRYLARHQPDINAWFVLKSDSPDWSRLQDEGFRLVPWGSDELVLLALNAKYRISSDAALPSYFPIDRRRFGGGAGRFVFLQHGVIWNDLSRWLNDKRLDRFITSTPAEYASLTADGSVYTVTEREVRLTGLARFDALHQRAEQLERQGSAPTTITVMPTWRMNVAEDMSRAATAAERRAILLDSAFYRQWMAFISDPRLLALLRRTGFRLAFFVHPSLAAELTGDALPGHVELYPRPGVSLHDLVLESAAFVTDYSSTAFDAAYIDRNVLYFQFDAATFLRGDHPARPGYFDYRRDGFGPVAGSVDELLENLEALERNGFAGSPVYTGRAAGTFAYRDAGNCARIFESVLELEKD</sequence>
<dbReference type="RefSeq" id="WP_227906210.1">
    <property type="nucleotide sequence ID" value="NZ_CP095461.1"/>
</dbReference>
<proteinExistence type="predicted"/>
<dbReference type="Proteomes" id="UP001139264">
    <property type="component" value="Unassembled WGS sequence"/>
</dbReference>
<dbReference type="PANTHER" id="PTHR43685:SF2">
    <property type="entry name" value="GLYCOSYLTRANSFERASE 2-LIKE DOMAIN-CONTAINING PROTEIN"/>
    <property type="match status" value="1"/>
</dbReference>
<dbReference type="GO" id="GO:0016020">
    <property type="term" value="C:membrane"/>
    <property type="evidence" value="ECO:0007669"/>
    <property type="project" value="InterPro"/>
</dbReference>
<comment type="caution">
    <text evidence="3">The sequence shown here is derived from an EMBL/GenBank/DDBJ whole genome shotgun (WGS) entry which is preliminary data.</text>
</comment>
<dbReference type="InterPro" id="IPR050834">
    <property type="entry name" value="Glycosyltransf_2"/>
</dbReference>
<reference evidence="3" key="1">
    <citation type="submission" date="2021-10" db="EMBL/GenBank/DDBJ databases">
        <title>Novel species in genus Arthrobacter.</title>
        <authorList>
            <person name="Liu Y."/>
        </authorList>
    </citation>
    <scope>NUCLEOTIDE SEQUENCE</scope>
    <source>
        <strain evidence="3">Zg-Y809</strain>
    </source>
</reference>
<dbReference type="PANTHER" id="PTHR43685">
    <property type="entry name" value="GLYCOSYLTRANSFERASE"/>
    <property type="match status" value="1"/>
</dbReference>
<accession>A0A9X1LYS4</accession>
<dbReference type="Gene3D" id="3.90.550.10">
    <property type="entry name" value="Spore Coat Polysaccharide Biosynthesis Protein SpsA, Chain A"/>
    <property type="match status" value="1"/>
</dbReference>
<dbReference type="InterPro" id="IPR043148">
    <property type="entry name" value="TagF_C"/>
</dbReference>
<dbReference type="AlphaFoldDB" id="A0A9X1LYS4"/>
<dbReference type="InterPro" id="IPR007554">
    <property type="entry name" value="Glycerophosphate_synth"/>
</dbReference>
<evidence type="ECO:0000259" key="2">
    <source>
        <dbReference type="Pfam" id="PF00535"/>
    </source>
</evidence>
<organism evidence="3 4">
    <name type="scientific">Arthrobacter gengyunqii</name>
    <dbReference type="NCBI Taxonomy" id="2886940"/>
    <lineage>
        <taxon>Bacteria</taxon>
        <taxon>Bacillati</taxon>
        <taxon>Actinomycetota</taxon>
        <taxon>Actinomycetes</taxon>
        <taxon>Micrococcales</taxon>
        <taxon>Micrococcaceae</taxon>
        <taxon>Arthrobacter</taxon>
    </lineage>
</organism>
<evidence type="ECO:0000313" key="3">
    <source>
        <dbReference type="EMBL" id="MCC3267752.1"/>
    </source>
</evidence>
<feature type="region of interest" description="Disordered" evidence="1">
    <location>
        <begin position="481"/>
        <end position="511"/>
    </location>
</feature>
<dbReference type="InterPro" id="IPR001173">
    <property type="entry name" value="Glyco_trans_2-like"/>
</dbReference>
<dbReference type="EMBL" id="JAJFZP010000001">
    <property type="protein sequence ID" value="MCC3267752.1"/>
    <property type="molecule type" value="Genomic_DNA"/>
</dbReference>
<dbReference type="GO" id="GO:0047355">
    <property type="term" value="F:CDP-glycerol glycerophosphotransferase activity"/>
    <property type="evidence" value="ECO:0007669"/>
    <property type="project" value="InterPro"/>
</dbReference>
<name>A0A9X1LYS4_9MICC</name>
<feature type="domain" description="Glycosyltransferase 2-like" evidence="2">
    <location>
        <begin position="13"/>
        <end position="182"/>
    </location>
</feature>
<dbReference type="Gene3D" id="3.40.50.12580">
    <property type="match status" value="1"/>
</dbReference>
<feature type="region of interest" description="Disordered" evidence="1">
    <location>
        <begin position="416"/>
        <end position="439"/>
    </location>
</feature>
<evidence type="ECO:0000256" key="1">
    <source>
        <dbReference type="SAM" id="MobiDB-lite"/>
    </source>
</evidence>
<gene>
    <name evidence="3" type="ORF">LJ751_00025</name>
</gene>
<dbReference type="SUPFAM" id="SSF53448">
    <property type="entry name" value="Nucleotide-diphospho-sugar transferases"/>
    <property type="match status" value="1"/>
</dbReference>
<protein>
    <submittedName>
        <fullName evidence="3">CDP-glycerol glycerophosphotransferase family protein</fullName>
    </submittedName>
</protein>